<keyword evidence="1 2" id="KW-0690">Ribosome biogenesis</keyword>
<dbReference type="InterPro" id="IPR012340">
    <property type="entry name" value="NA-bd_OB-fold"/>
</dbReference>
<dbReference type="Gene3D" id="2.40.50.140">
    <property type="entry name" value="Nucleic acid-binding proteins"/>
    <property type="match status" value="1"/>
</dbReference>
<feature type="domain" description="EngC GTPase" evidence="3">
    <location>
        <begin position="109"/>
        <end position="255"/>
    </location>
</feature>
<comment type="cofactor">
    <cofactor evidence="2">
        <name>Zn(2+)</name>
        <dbReference type="ChEBI" id="CHEBI:29105"/>
    </cofactor>
    <text evidence="2">Binds 1 zinc ion per subunit.</text>
</comment>
<dbReference type="AlphaFoldDB" id="A0AAW6UBF3"/>
<evidence type="ECO:0000259" key="3">
    <source>
        <dbReference type="PROSITE" id="PS50936"/>
    </source>
</evidence>
<dbReference type="GO" id="GO:0003924">
    <property type="term" value="F:GTPase activity"/>
    <property type="evidence" value="ECO:0007669"/>
    <property type="project" value="UniProtKB-UniRule"/>
</dbReference>
<reference evidence="4" key="1">
    <citation type="submission" date="2023-05" db="EMBL/GenBank/DDBJ databases">
        <title>Mariniplasma microaerophilum sp. nov., a novel anaerobic mollicute isolated from terrestrial mud volcano, Taman Peninsula, Russia.</title>
        <authorList>
            <person name="Khomyakova M.A."/>
            <person name="Merkel A.Y."/>
            <person name="Slobodkin A.I."/>
        </authorList>
    </citation>
    <scope>NUCLEOTIDE SEQUENCE</scope>
    <source>
        <strain evidence="4">M4Ah</strain>
    </source>
</reference>
<keyword evidence="2" id="KW-0378">Hydrolase</keyword>
<keyword evidence="2" id="KW-0699">rRNA-binding</keyword>
<dbReference type="Proteomes" id="UP001431532">
    <property type="component" value="Unassembled WGS sequence"/>
</dbReference>
<evidence type="ECO:0000256" key="2">
    <source>
        <dbReference type="HAMAP-Rule" id="MF_01820"/>
    </source>
</evidence>
<keyword evidence="2" id="KW-0342">GTP-binding</keyword>
<keyword evidence="2" id="KW-0694">RNA-binding</keyword>
<comment type="subunit">
    <text evidence="2">Monomer. Associates with 30S ribosomal subunit, binds 16S rRNA.</text>
</comment>
<dbReference type="GO" id="GO:0042274">
    <property type="term" value="P:ribosomal small subunit biogenesis"/>
    <property type="evidence" value="ECO:0007669"/>
    <property type="project" value="UniProtKB-UniRule"/>
</dbReference>
<dbReference type="Gene3D" id="3.40.50.300">
    <property type="entry name" value="P-loop containing nucleotide triphosphate hydrolases"/>
    <property type="match status" value="1"/>
</dbReference>
<keyword evidence="2" id="KW-0963">Cytoplasm</keyword>
<keyword evidence="2" id="KW-0862">Zinc</keyword>
<dbReference type="PANTHER" id="PTHR32120">
    <property type="entry name" value="SMALL RIBOSOMAL SUBUNIT BIOGENESIS GTPASE RSGA"/>
    <property type="match status" value="1"/>
</dbReference>
<keyword evidence="2" id="KW-0479">Metal-binding</keyword>
<comment type="subcellular location">
    <subcellularLocation>
        <location evidence="2">Cytoplasm</location>
    </subcellularLocation>
</comment>
<dbReference type="PANTHER" id="PTHR32120:SF10">
    <property type="entry name" value="SMALL RIBOSOMAL SUBUNIT BIOGENESIS GTPASE RSGA"/>
    <property type="match status" value="1"/>
</dbReference>
<feature type="binding site" evidence="2">
    <location>
        <position position="291"/>
    </location>
    <ligand>
        <name>Zn(2+)</name>
        <dbReference type="ChEBI" id="CHEBI:29105"/>
    </ligand>
</feature>
<dbReference type="EC" id="3.6.1.-" evidence="2"/>
<sequence>MVETHLENVSFNIERLKESKAYDPLKLARVINQQRGIYLVDLDHEIIHAKVSGKMMHQATDVMDFPSVGDYVMVEQNQDTTIIHHILKRNSILERKSAGKTADAQVIATNIDYILICMSLNENFSLRRLERYLSISWMSGAIPVIVLTKFDLYNPATRNLELVYSVSSGADVIITSELIEPYYNELETIIKKGMTYALIGSSGVGKSTIINHLIGTRVTETKDIGYKDRGRHVTTSRELFETKEHAYIIDTPGMRELQLDDVDLASTFDDIEALGKSCKFNDCKHEKEPGCKVIEAIQNGIITKERLKSYKTLLKEYAYQKRRQKQKERKLMKASK</sequence>
<comment type="similarity">
    <text evidence="2">Belongs to the TRAFAC class YlqF/YawG GTPase family. RsgA subfamily.</text>
</comment>
<comment type="function">
    <text evidence="2">One of several proteins that assist in the late maturation steps of the functional core of the 30S ribosomal subunit. Helps release RbfA from mature subunits. May play a role in the assembly of ribosomal proteins into the subunit. Circularly permuted GTPase that catalyzes slow GTP hydrolysis, GTPase activity is stimulated by the 30S ribosomal subunit.</text>
</comment>
<dbReference type="PROSITE" id="PS50936">
    <property type="entry name" value="ENGC_GTPASE"/>
    <property type="match status" value="1"/>
</dbReference>
<dbReference type="GO" id="GO:0046872">
    <property type="term" value="F:metal ion binding"/>
    <property type="evidence" value="ECO:0007669"/>
    <property type="project" value="UniProtKB-KW"/>
</dbReference>
<dbReference type="EMBL" id="JASCXW010000012">
    <property type="protein sequence ID" value="MDI6452836.1"/>
    <property type="molecule type" value="Genomic_DNA"/>
</dbReference>
<evidence type="ECO:0000256" key="1">
    <source>
        <dbReference type="ARBA" id="ARBA00022517"/>
    </source>
</evidence>
<gene>
    <name evidence="2 4" type="primary">rsgA</name>
    <name evidence="4" type="ORF">QJ521_04600</name>
</gene>
<dbReference type="CDD" id="cd01854">
    <property type="entry name" value="YjeQ_EngC"/>
    <property type="match status" value="1"/>
</dbReference>
<evidence type="ECO:0000313" key="5">
    <source>
        <dbReference type="Proteomes" id="UP001431532"/>
    </source>
</evidence>
<dbReference type="NCBIfam" id="TIGR00157">
    <property type="entry name" value="ribosome small subunit-dependent GTPase A"/>
    <property type="match status" value="1"/>
</dbReference>
<feature type="binding site" evidence="2">
    <location>
        <position position="283"/>
    </location>
    <ligand>
        <name>Zn(2+)</name>
        <dbReference type="ChEBI" id="CHEBI:29105"/>
    </ligand>
</feature>
<comment type="caution">
    <text evidence="4">The sequence shown here is derived from an EMBL/GenBank/DDBJ whole genome shotgun (WGS) entry which is preliminary data.</text>
</comment>
<dbReference type="GO" id="GO:0019843">
    <property type="term" value="F:rRNA binding"/>
    <property type="evidence" value="ECO:0007669"/>
    <property type="project" value="UniProtKB-KW"/>
</dbReference>
<keyword evidence="2" id="KW-0547">Nucleotide-binding</keyword>
<protein>
    <recommendedName>
        <fullName evidence="2">Small ribosomal subunit biogenesis GTPase RsgA</fullName>
        <ecNumber evidence="2">3.6.1.-</ecNumber>
    </recommendedName>
</protein>
<dbReference type="InterPro" id="IPR004881">
    <property type="entry name" value="Ribosome_biogen_GTPase_RsgA"/>
</dbReference>
<dbReference type="GO" id="GO:0005737">
    <property type="term" value="C:cytoplasm"/>
    <property type="evidence" value="ECO:0007669"/>
    <property type="project" value="UniProtKB-SubCell"/>
</dbReference>
<feature type="binding site" evidence="2">
    <location>
        <begin position="148"/>
        <end position="151"/>
    </location>
    <ligand>
        <name>GTP</name>
        <dbReference type="ChEBI" id="CHEBI:37565"/>
    </ligand>
</feature>
<dbReference type="GO" id="GO:0005525">
    <property type="term" value="F:GTP binding"/>
    <property type="evidence" value="ECO:0007669"/>
    <property type="project" value="UniProtKB-UniRule"/>
</dbReference>
<accession>A0AAW6UBF3</accession>
<feature type="binding site" evidence="2">
    <location>
        <position position="278"/>
    </location>
    <ligand>
        <name>Zn(2+)</name>
        <dbReference type="ChEBI" id="CHEBI:29105"/>
    </ligand>
</feature>
<feature type="binding site" evidence="2">
    <location>
        <position position="285"/>
    </location>
    <ligand>
        <name>Zn(2+)</name>
        <dbReference type="ChEBI" id="CHEBI:29105"/>
    </ligand>
</feature>
<dbReference type="RefSeq" id="WP_282839261.1">
    <property type="nucleotide sequence ID" value="NZ_JASCXW010000012.1"/>
</dbReference>
<keyword evidence="5" id="KW-1185">Reference proteome</keyword>
<organism evidence="4 5">
    <name type="scientific">Peloplasma aerotolerans</name>
    <dbReference type="NCBI Taxonomy" id="3044389"/>
    <lineage>
        <taxon>Bacteria</taxon>
        <taxon>Bacillati</taxon>
        <taxon>Mycoplasmatota</taxon>
        <taxon>Mollicutes</taxon>
        <taxon>Acholeplasmatales</taxon>
        <taxon>Acholeplasmataceae</taxon>
        <taxon>Peloplasma</taxon>
    </lineage>
</organism>
<dbReference type="Gene3D" id="1.10.40.50">
    <property type="entry name" value="Probable gtpase engc, domain 3"/>
    <property type="match status" value="1"/>
</dbReference>
<feature type="binding site" evidence="2">
    <location>
        <begin position="200"/>
        <end position="208"/>
    </location>
    <ligand>
        <name>GTP</name>
        <dbReference type="ChEBI" id="CHEBI:37565"/>
    </ligand>
</feature>
<dbReference type="Pfam" id="PF03193">
    <property type="entry name" value="RsgA_GTPase"/>
    <property type="match status" value="1"/>
</dbReference>
<evidence type="ECO:0000313" key="4">
    <source>
        <dbReference type="EMBL" id="MDI6452836.1"/>
    </source>
</evidence>
<name>A0AAW6UBF3_9MOLU</name>
<dbReference type="InterPro" id="IPR010914">
    <property type="entry name" value="RsgA_GTPase_dom"/>
</dbReference>
<dbReference type="SUPFAM" id="SSF52540">
    <property type="entry name" value="P-loop containing nucleoside triphosphate hydrolases"/>
    <property type="match status" value="1"/>
</dbReference>
<dbReference type="HAMAP" id="MF_01820">
    <property type="entry name" value="GTPase_RsgA"/>
    <property type="match status" value="1"/>
</dbReference>
<dbReference type="InterPro" id="IPR027417">
    <property type="entry name" value="P-loop_NTPase"/>
</dbReference>
<proteinExistence type="inferred from homology"/>